<dbReference type="Pfam" id="PF08352">
    <property type="entry name" value="oligo_HPY"/>
    <property type="match status" value="1"/>
</dbReference>
<dbReference type="PANTHER" id="PTHR43776:SF7">
    <property type="entry name" value="D,D-DIPEPTIDE TRANSPORT ATP-BINDING PROTEIN DDPF-RELATED"/>
    <property type="match status" value="1"/>
</dbReference>
<dbReference type="AlphaFoldDB" id="A0A4V2J3B5"/>
<organism evidence="6 7">
    <name type="scientific">Paenibacillus thalictri</name>
    <dbReference type="NCBI Taxonomy" id="2527873"/>
    <lineage>
        <taxon>Bacteria</taxon>
        <taxon>Bacillati</taxon>
        <taxon>Bacillota</taxon>
        <taxon>Bacilli</taxon>
        <taxon>Bacillales</taxon>
        <taxon>Paenibacillaceae</taxon>
        <taxon>Paenibacillus</taxon>
    </lineage>
</organism>
<comment type="caution">
    <text evidence="6">The sequence shown here is derived from an EMBL/GenBank/DDBJ whole genome shotgun (WGS) entry which is preliminary data.</text>
</comment>
<gene>
    <name evidence="6" type="ORF">EYB31_31445</name>
</gene>
<dbReference type="Proteomes" id="UP000293142">
    <property type="component" value="Unassembled WGS sequence"/>
</dbReference>
<keyword evidence="7" id="KW-1185">Reference proteome</keyword>
<dbReference type="GO" id="GO:0015833">
    <property type="term" value="P:peptide transport"/>
    <property type="evidence" value="ECO:0007669"/>
    <property type="project" value="InterPro"/>
</dbReference>
<evidence type="ECO:0000313" key="7">
    <source>
        <dbReference type="Proteomes" id="UP000293142"/>
    </source>
</evidence>
<reference evidence="6 7" key="1">
    <citation type="submission" date="2019-02" db="EMBL/GenBank/DDBJ databases">
        <title>Paenibacillus sp. nov., isolated from surface-sterilized tissue of Thalictrum simplex L.</title>
        <authorList>
            <person name="Tuo L."/>
        </authorList>
    </citation>
    <scope>NUCLEOTIDE SEQUENCE [LARGE SCALE GENOMIC DNA]</scope>
    <source>
        <strain evidence="6 7">N2SHLJ1</strain>
    </source>
</reference>
<keyword evidence="4 6" id="KW-0067">ATP-binding</keyword>
<evidence type="ECO:0000256" key="3">
    <source>
        <dbReference type="ARBA" id="ARBA00022741"/>
    </source>
</evidence>
<dbReference type="InterPro" id="IPR050319">
    <property type="entry name" value="ABC_transp_ATP-bind"/>
</dbReference>
<dbReference type="GO" id="GO:0005524">
    <property type="term" value="F:ATP binding"/>
    <property type="evidence" value="ECO:0007669"/>
    <property type="project" value="UniProtKB-KW"/>
</dbReference>
<evidence type="ECO:0000256" key="2">
    <source>
        <dbReference type="ARBA" id="ARBA00022448"/>
    </source>
</evidence>
<dbReference type="InterPro" id="IPR013563">
    <property type="entry name" value="Oligopep_ABC_C"/>
</dbReference>
<dbReference type="GO" id="GO:0016887">
    <property type="term" value="F:ATP hydrolysis activity"/>
    <property type="evidence" value="ECO:0007669"/>
    <property type="project" value="InterPro"/>
</dbReference>
<keyword evidence="3" id="KW-0547">Nucleotide-binding</keyword>
<dbReference type="RefSeq" id="WP_131017475.1">
    <property type="nucleotide sequence ID" value="NZ_SIRE01000028.1"/>
</dbReference>
<dbReference type="EMBL" id="SIRE01000028">
    <property type="protein sequence ID" value="TBL71060.1"/>
    <property type="molecule type" value="Genomic_DNA"/>
</dbReference>
<dbReference type="CDD" id="cd03257">
    <property type="entry name" value="ABC_NikE_OppD_transporters"/>
    <property type="match status" value="1"/>
</dbReference>
<sequence>MKELLLKAENISKHFPVKESMLRKSKSKVHALDKVNLSIYREEIVGVVGESGCGKSTLARVICRLIEPTEGSIEFDGVRLEQLGKKQMRDMRRHMQLVFQDPFSSLNPRKKVRQIIAEPLDIYSVGTRSERNKRVDELLEVVGLSAGHAERYPHEFSGGQRQRIGIARALALKPKLLICDEPVSALDVSVQAQILNLLQDLQQQFGLSYMFIAHGLDVIRHISDRIAVMYLGKLVEMGTSDAIFNRPKHPYTQALISAIPVPDPVRRQVAVALAGEIPSPIDPPSGCRFHTRCPFAADTCRTVEPELRVGGDGHSVACHLAEL</sequence>
<evidence type="ECO:0000313" key="6">
    <source>
        <dbReference type="EMBL" id="TBL71060.1"/>
    </source>
</evidence>
<evidence type="ECO:0000256" key="4">
    <source>
        <dbReference type="ARBA" id="ARBA00022840"/>
    </source>
</evidence>
<dbReference type="GO" id="GO:0055085">
    <property type="term" value="P:transmembrane transport"/>
    <property type="evidence" value="ECO:0007669"/>
    <property type="project" value="UniProtKB-ARBA"/>
</dbReference>
<evidence type="ECO:0000259" key="5">
    <source>
        <dbReference type="PROSITE" id="PS50893"/>
    </source>
</evidence>
<dbReference type="Gene3D" id="3.40.50.300">
    <property type="entry name" value="P-loop containing nucleotide triphosphate hydrolases"/>
    <property type="match status" value="1"/>
</dbReference>
<dbReference type="InterPro" id="IPR003593">
    <property type="entry name" value="AAA+_ATPase"/>
</dbReference>
<dbReference type="NCBIfam" id="TIGR01727">
    <property type="entry name" value="oligo_HPY"/>
    <property type="match status" value="1"/>
</dbReference>
<proteinExistence type="inferred from homology"/>
<dbReference type="SUPFAM" id="SSF52540">
    <property type="entry name" value="P-loop containing nucleoside triphosphate hydrolases"/>
    <property type="match status" value="1"/>
</dbReference>
<dbReference type="Pfam" id="PF00005">
    <property type="entry name" value="ABC_tran"/>
    <property type="match status" value="1"/>
</dbReference>
<dbReference type="OrthoDB" id="9802264at2"/>
<protein>
    <submittedName>
        <fullName evidence="6">Dipeptide ABC transporter ATP-binding protein</fullName>
    </submittedName>
</protein>
<evidence type="ECO:0000256" key="1">
    <source>
        <dbReference type="ARBA" id="ARBA00005417"/>
    </source>
</evidence>
<comment type="similarity">
    <text evidence="1">Belongs to the ABC transporter superfamily.</text>
</comment>
<dbReference type="InterPro" id="IPR003439">
    <property type="entry name" value="ABC_transporter-like_ATP-bd"/>
</dbReference>
<name>A0A4V2J3B5_9BACL</name>
<dbReference type="InterPro" id="IPR027417">
    <property type="entry name" value="P-loop_NTPase"/>
</dbReference>
<dbReference type="SMART" id="SM00382">
    <property type="entry name" value="AAA"/>
    <property type="match status" value="1"/>
</dbReference>
<dbReference type="PROSITE" id="PS50893">
    <property type="entry name" value="ABC_TRANSPORTER_2"/>
    <property type="match status" value="1"/>
</dbReference>
<dbReference type="InterPro" id="IPR017871">
    <property type="entry name" value="ABC_transporter-like_CS"/>
</dbReference>
<accession>A0A4V2J3B5</accession>
<keyword evidence="2" id="KW-0813">Transport</keyword>
<feature type="domain" description="ABC transporter" evidence="5">
    <location>
        <begin position="6"/>
        <end position="256"/>
    </location>
</feature>
<dbReference type="PROSITE" id="PS00211">
    <property type="entry name" value="ABC_TRANSPORTER_1"/>
    <property type="match status" value="1"/>
</dbReference>
<dbReference type="PANTHER" id="PTHR43776">
    <property type="entry name" value="TRANSPORT ATP-BINDING PROTEIN"/>
    <property type="match status" value="1"/>
</dbReference>
<dbReference type="NCBIfam" id="NF008453">
    <property type="entry name" value="PRK11308.1"/>
    <property type="match status" value="1"/>
</dbReference>
<dbReference type="FunFam" id="3.40.50.300:FF:000016">
    <property type="entry name" value="Oligopeptide ABC transporter ATP-binding component"/>
    <property type="match status" value="1"/>
</dbReference>